<keyword evidence="3" id="KW-0175">Coiled coil</keyword>
<feature type="repeat" description="RCC1" evidence="2">
    <location>
        <begin position="379"/>
        <end position="440"/>
    </location>
</feature>
<feature type="coiled-coil region" evidence="3">
    <location>
        <begin position="496"/>
        <end position="523"/>
    </location>
</feature>
<feature type="repeat" description="RCC1" evidence="2">
    <location>
        <begin position="197"/>
        <end position="254"/>
    </location>
</feature>
<dbReference type="PROSITE" id="PS50012">
    <property type="entry name" value="RCC1_3"/>
    <property type="match status" value="6"/>
</dbReference>
<keyword evidence="1" id="KW-0677">Repeat</keyword>
<feature type="repeat" description="RCC1" evidence="2">
    <location>
        <begin position="326"/>
        <end position="378"/>
    </location>
</feature>
<evidence type="ECO:0000256" key="5">
    <source>
        <dbReference type="SAM" id="Phobius"/>
    </source>
</evidence>
<evidence type="ECO:0008006" key="8">
    <source>
        <dbReference type="Google" id="ProtNLM"/>
    </source>
</evidence>
<evidence type="ECO:0000256" key="2">
    <source>
        <dbReference type="PROSITE-ProRule" id="PRU00235"/>
    </source>
</evidence>
<dbReference type="Gene3D" id="2.130.10.30">
    <property type="entry name" value="Regulator of chromosome condensation 1/beta-lactamase-inhibitor protein II"/>
    <property type="match status" value="2"/>
</dbReference>
<feature type="repeat" description="RCC1" evidence="2">
    <location>
        <begin position="264"/>
        <end position="318"/>
    </location>
</feature>
<keyword evidence="7" id="KW-1185">Reference proteome</keyword>
<accession>A0A484M153</accession>
<dbReference type="PANTHER" id="PTHR22870:SF155">
    <property type="entry name" value="E3 UBIQUITIN-PROTEIN LIGASE HERC1-RELATED"/>
    <property type="match status" value="1"/>
</dbReference>
<dbReference type="PROSITE" id="PS00626">
    <property type="entry name" value="RCC1_2"/>
    <property type="match status" value="3"/>
</dbReference>
<dbReference type="OrthoDB" id="5981550at2759"/>
<keyword evidence="5" id="KW-1133">Transmembrane helix</keyword>
<reference evidence="6 7" key="1">
    <citation type="submission" date="2018-04" db="EMBL/GenBank/DDBJ databases">
        <authorList>
            <person name="Vogel A."/>
        </authorList>
    </citation>
    <scope>NUCLEOTIDE SEQUENCE [LARGE SCALE GENOMIC DNA]</scope>
</reference>
<evidence type="ECO:0000313" key="6">
    <source>
        <dbReference type="EMBL" id="VFQ82257.1"/>
    </source>
</evidence>
<name>A0A484M153_9ASTE</name>
<dbReference type="EMBL" id="OOIL02002358">
    <property type="protein sequence ID" value="VFQ82257.1"/>
    <property type="molecule type" value="Genomic_DNA"/>
</dbReference>
<evidence type="ECO:0000256" key="1">
    <source>
        <dbReference type="ARBA" id="ARBA00022737"/>
    </source>
</evidence>
<feature type="repeat" description="RCC1" evidence="2">
    <location>
        <begin position="37"/>
        <end position="90"/>
    </location>
</feature>
<feature type="region of interest" description="Disordered" evidence="4">
    <location>
        <begin position="468"/>
        <end position="493"/>
    </location>
</feature>
<dbReference type="SUPFAM" id="SSF50985">
    <property type="entry name" value="RCC1/BLIP-II"/>
    <property type="match status" value="2"/>
</dbReference>
<organism evidence="6 7">
    <name type="scientific">Cuscuta campestris</name>
    <dbReference type="NCBI Taxonomy" id="132261"/>
    <lineage>
        <taxon>Eukaryota</taxon>
        <taxon>Viridiplantae</taxon>
        <taxon>Streptophyta</taxon>
        <taxon>Embryophyta</taxon>
        <taxon>Tracheophyta</taxon>
        <taxon>Spermatophyta</taxon>
        <taxon>Magnoliopsida</taxon>
        <taxon>eudicotyledons</taxon>
        <taxon>Gunneridae</taxon>
        <taxon>Pentapetalae</taxon>
        <taxon>asterids</taxon>
        <taxon>lamiids</taxon>
        <taxon>Solanales</taxon>
        <taxon>Convolvulaceae</taxon>
        <taxon>Cuscuteae</taxon>
        <taxon>Cuscuta</taxon>
        <taxon>Cuscuta subgen. Grammica</taxon>
        <taxon>Cuscuta sect. Cleistogrammica</taxon>
    </lineage>
</organism>
<feature type="repeat" description="RCC1" evidence="2">
    <location>
        <begin position="1"/>
        <end position="36"/>
    </location>
</feature>
<dbReference type="Pfam" id="PF00415">
    <property type="entry name" value="RCC1"/>
    <property type="match status" value="4"/>
</dbReference>
<dbReference type="PANTHER" id="PTHR22870">
    <property type="entry name" value="REGULATOR OF CHROMOSOME CONDENSATION"/>
    <property type="match status" value="1"/>
</dbReference>
<keyword evidence="5" id="KW-0472">Membrane</keyword>
<feature type="transmembrane region" description="Helical" evidence="5">
    <location>
        <begin position="96"/>
        <end position="118"/>
    </location>
</feature>
<dbReference type="Proteomes" id="UP000595140">
    <property type="component" value="Unassembled WGS sequence"/>
</dbReference>
<evidence type="ECO:0000256" key="3">
    <source>
        <dbReference type="SAM" id="Coils"/>
    </source>
</evidence>
<gene>
    <name evidence="6" type="ORF">CCAM_LOCUS24033</name>
</gene>
<protein>
    <recommendedName>
        <fullName evidence="8">Ultraviolet-B receptor UVR8</fullName>
    </recommendedName>
</protein>
<dbReference type="AlphaFoldDB" id="A0A484M153"/>
<sequence>MEESRQPPPPLTSGKLSHKIIKIAAGESHTLALTGDGSVYSWGRGMFGRLGTGSESDQTFPVRVEFFSSAAVRIVDIAAGAYHSLAVADDGSIWGWGYNICILCFWFFSSFFFLLPLLHLIQKYIHFLSILLTLDRYMDGQVGANGENLLAPQLLEGFLELGLGSPNASGEEAERTKLMVSSVNAGGMMSLAIDSLGGLWIWGNCPQPQQSKSTNAKDSRAFTTSNPMPVWSFHGRTVVKVACGNEHVVALVTIGETYKEKNDLVCYSWGGNSHGQLGLGDEESRVSPETIEPFDSKSPWTVYDVACGAFHTALLAEKTQSGVLESVCWTFGLGENGQLGHGTSRSHSSPELVKELPKGASFISVGCGLFHTSVVSSAGDVWSWGMEKGMGLCPDSRFTGDETGDAMSPLLISREYGHPKFQEPVQVVCGAAHTVLLSDSGYKIWSWGRGRSGVLGNGQTTNTFVPTPAVWPPQPSPSEGNNKGVNKEETERNKDVLEMEEKLNAATREIKQLQTKLSAMERYAGMLHSSIFGRPFCPERDIPASVEGTLGIANDWENMLEGLDREKLLRLETFYHNLLGCVKDNILKKRIKEIVIDCLGSSSTH</sequence>
<evidence type="ECO:0000313" key="7">
    <source>
        <dbReference type="Proteomes" id="UP000595140"/>
    </source>
</evidence>
<dbReference type="PRINTS" id="PR00633">
    <property type="entry name" value="RCCNDNSATION"/>
</dbReference>
<dbReference type="InterPro" id="IPR051210">
    <property type="entry name" value="Ub_ligase/GEF_domain"/>
</dbReference>
<keyword evidence="5" id="KW-0812">Transmembrane</keyword>
<evidence type="ECO:0000256" key="4">
    <source>
        <dbReference type="SAM" id="MobiDB-lite"/>
    </source>
</evidence>
<proteinExistence type="predicted"/>
<dbReference type="InterPro" id="IPR009091">
    <property type="entry name" value="RCC1/BLIP-II"/>
</dbReference>
<dbReference type="InterPro" id="IPR000408">
    <property type="entry name" value="Reg_chr_condens"/>
</dbReference>